<evidence type="ECO:0000256" key="3">
    <source>
        <dbReference type="ARBA" id="ARBA00022989"/>
    </source>
</evidence>
<dbReference type="eggNOG" id="ENOG5032Y8X">
    <property type="taxonomic scope" value="Bacteria"/>
</dbReference>
<dbReference type="GO" id="GO:0016765">
    <property type="term" value="F:transferase activity, transferring alkyl or aryl (other than methyl) groups"/>
    <property type="evidence" value="ECO:0007669"/>
    <property type="project" value="InterPro"/>
</dbReference>
<reference evidence="6 7" key="1">
    <citation type="submission" date="2014-04" db="EMBL/GenBank/DDBJ databases">
        <title>Characterization and application of a salt tolerant electro-active bacterium.</title>
        <authorList>
            <person name="Yang L."/>
            <person name="Wei S."/>
            <person name="Tay Q.X.M."/>
        </authorList>
    </citation>
    <scope>NUCLEOTIDE SEQUENCE [LARGE SCALE GENOMIC DNA]</scope>
    <source>
        <strain evidence="6 7">LY1</strain>
    </source>
</reference>
<dbReference type="InterPro" id="IPR000537">
    <property type="entry name" value="UbiA_prenyltransferase"/>
</dbReference>
<dbReference type="EMBL" id="JMIH01000023">
    <property type="protein sequence ID" value="KEO73056.1"/>
    <property type="molecule type" value="Genomic_DNA"/>
</dbReference>
<dbReference type="GO" id="GO:0016020">
    <property type="term" value="C:membrane"/>
    <property type="evidence" value="ECO:0007669"/>
    <property type="project" value="UniProtKB-SubCell"/>
</dbReference>
<dbReference type="AlphaFoldDB" id="A0A074KSX0"/>
<dbReference type="RefSeq" id="WP_035076317.1">
    <property type="nucleotide sequence ID" value="NZ_JMIH01000023.1"/>
</dbReference>
<keyword evidence="2 5" id="KW-0812">Transmembrane</keyword>
<keyword evidence="7" id="KW-1185">Reference proteome</keyword>
<feature type="transmembrane region" description="Helical" evidence="5">
    <location>
        <begin position="213"/>
        <end position="231"/>
    </location>
</feature>
<feature type="transmembrane region" description="Helical" evidence="5">
    <location>
        <begin position="12"/>
        <end position="32"/>
    </location>
</feature>
<organism evidence="6 7">
    <name type="scientific">Anditalea andensis</name>
    <dbReference type="NCBI Taxonomy" id="1048983"/>
    <lineage>
        <taxon>Bacteria</taxon>
        <taxon>Pseudomonadati</taxon>
        <taxon>Bacteroidota</taxon>
        <taxon>Cytophagia</taxon>
        <taxon>Cytophagales</taxon>
        <taxon>Cytophagaceae</taxon>
        <taxon>Anditalea</taxon>
    </lineage>
</organism>
<feature type="transmembrane region" description="Helical" evidence="5">
    <location>
        <begin position="109"/>
        <end position="131"/>
    </location>
</feature>
<evidence type="ECO:0000256" key="4">
    <source>
        <dbReference type="ARBA" id="ARBA00023136"/>
    </source>
</evidence>
<keyword evidence="4 5" id="KW-0472">Membrane</keyword>
<feature type="transmembrane region" description="Helical" evidence="5">
    <location>
        <begin position="38"/>
        <end position="57"/>
    </location>
</feature>
<feature type="transmembrane region" description="Helical" evidence="5">
    <location>
        <begin position="143"/>
        <end position="160"/>
    </location>
</feature>
<gene>
    <name evidence="6" type="ORF">EL17_15725</name>
</gene>
<evidence type="ECO:0000313" key="7">
    <source>
        <dbReference type="Proteomes" id="UP000027821"/>
    </source>
</evidence>
<evidence type="ECO:0000256" key="1">
    <source>
        <dbReference type="ARBA" id="ARBA00004141"/>
    </source>
</evidence>
<dbReference type="Gene3D" id="1.20.120.1780">
    <property type="entry name" value="UbiA prenyltransferase"/>
    <property type="match status" value="1"/>
</dbReference>
<evidence type="ECO:0000256" key="5">
    <source>
        <dbReference type="SAM" id="Phobius"/>
    </source>
</evidence>
<feature type="transmembrane region" description="Helical" evidence="5">
    <location>
        <begin position="84"/>
        <end position="103"/>
    </location>
</feature>
<sequence length="282" mass="32903">MALTIGTQLYRYIQWLSIDVALGACAGLYFFAHVLDLNLHWLFYLLMAMAVWSIYTLDHLLDAYQVKGIASTERHRIHQDHSTLLRWVLIVVVITGLGLGFYLLHISLISISALVLGVLILANLILLKYFFKKLSFLKEFNTALFYTIGIMMVPYLMHMEESIHRGFWYLGIAFFGIAWMNLLILSLMDSDTDRVDGFRSIVTTLGEKRVEKLLFWLMIITLIYLFFLFWILLSYYYIYISLLLIICIFHSQVILENRSGNIKIRSALEATFLIPWLLLLYN</sequence>
<evidence type="ECO:0008006" key="8">
    <source>
        <dbReference type="Google" id="ProtNLM"/>
    </source>
</evidence>
<comment type="subcellular location">
    <subcellularLocation>
        <location evidence="1">Membrane</location>
        <topology evidence="1">Multi-pass membrane protein</topology>
    </subcellularLocation>
</comment>
<feature type="transmembrane region" description="Helical" evidence="5">
    <location>
        <begin position="237"/>
        <end position="255"/>
    </location>
</feature>
<proteinExistence type="predicted"/>
<evidence type="ECO:0000256" key="2">
    <source>
        <dbReference type="ARBA" id="ARBA00022692"/>
    </source>
</evidence>
<keyword evidence="3 5" id="KW-1133">Transmembrane helix</keyword>
<evidence type="ECO:0000313" key="6">
    <source>
        <dbReference type="EMBL" id="KEO73056.1"/>
    </source>
</evidence>
<protein>
    <recommendedName>
        <fullName evidence="8">Prenyltransferase</fullName>
    </recommendedName>
</protein>
<dbReference type="Pfam" id="PF01040">
    <property type="entry name" value="UbiA"/>
    <property type="match status" value="1"/>
</dbReference>
<comment type="caution">
    <text evidence="6">The sequence shown here is derived from an EMBL/GenBank/DDBJ whole genome shotgun (WGS) entry which is preliminary data.</text>
</comment>
<feature type="transmembrane region" description="Helical" evidence="5">
    <location>
        <begin position="166"/>
        <end position="185"/>
    </location>
</feature>
<name>A0A074KSX0_9BACT</name>
<dbReference type="Proteomes" id="UP000027821">
    <property type="component" value="Unassembled WGS sequence"/>
</dbReference>
<accession>A0A074KSX0</accession>